<dbReference type="HOGENOM" id="CLU_1433331_0_0_3"/>
<organism evidence="1 2">
    <name type="scientific">Prochlorococcus marinus (strain SARG / CCMP1375 / SS120)</name>
    <dbReference type="NCBI Taxonomy" id="167539"/>
    <lineage>
        <taxon>Bacteria</taxon>
        <taxon>Bacillati</taxon>
        <taxon>Cyanobacteriota</taxon>
        <taxon>Cyanophyceae</taxon>
        <taxon>Synechococcales</taxon>
        <taxon>Prochlorococcaceae</taxon>
        <taxon>Prochlorococcus</taxon>
    </lineage>
</organism>
<evidence type="ECO:0000313" key="2">
    <source>
        <dbReference type="Proteomes" id="UP000001420"/>
    </source>
</evidence>
<dbReference type="EMBL" id="AE017126">
    <property type="protein sequence ID" value="AAQ00568.1"/>
    <property type="molecule type" value="Genomic_DNA"/>
</dbReference>
<protein>
    <submittedName>
        <fullName evidence="1">Uncharacterized protein</fullName>
    </submittedName>
</protein>
<name>Q7VAE0_PROMA</name>
<accession>Q7VAE0</accession>
<sequence>MKKATPQMAKRRSQLNINIDPELLLWLKTESTKSGKTLTAFVTEKLMGTSPPSTDHLDLLENRLLKIEELLQLKNIYSHQENQMGTIFTDEGAKKYGEVAKRLFESHRKHKNLSLDAALKGLADHLKNYPNSNPELVFQILLGNHVLTGPEMTNAYRRGSCAMRSALCDWSNDSLEELNEVFLNAVITKKLA</sequence>
<dbReference type="OrthoDB" id="540999at2"/>
<dbReference type="Proteomes" id="UP000001420">
    <property type="component" value="Chromosome"/>
</dbReference>
<gene>
    <name evidence="1" type="ordered locus">Pro_1524</name>
</gene>
<dbReference type="KEGG" id="pma:Pro_1524"/>
<evidence type="ECO:0000313" key="1">
    <source>
        <dbReference type="EMBL" id="AAQ00568.1"/>
    </source>
</evidence>
<dbReference type="eggNOG" id="ENOG503228M">
    <property type="taxonomic scope" value="Bacteria"/>
</dbReference>
<dbReference type="AlphaFoldDB" id="Q7VAE0"/>
<keyword evidence="2" id="KW-1185">Reference proteome</keyword>
<dbReference type="STRING" id="167539.Pro_1524"/>
<dbReference type="PATRIC" id="fig|167539.5.peg.1603"/>
<reference evidence="1 2" key="1">
    <citation type="journal article" date="2003" name="Proc. Natl. Acad. Sci. U.S.A.">
        <title>Genome sequence of the cyanobacterium Prochlorococcus marinus SS120, a nearly minimal oxyphototrophic genome.</title>
        <authorList>
            <person name="Dufresne A."/>
            <person name="Salanoubat M."/>
            <person name="Partensky F."/>
            <person name="Artiguenave F."/>
            <person name="Axmann I.M."/>
            <person name="Barbe V."/>
            <person name="Duprat S."/>
            <person name="Galperin M.Y."/>
            <person name="Koonin E.V."/>
            <person name="Le Gall F."/>
            <person name="Makarova K.S."/>
            <person name="Ostrowski M."/>
            <person name="Oztas S."/>
            <person name="Robert C."/>
            <person name="Rogozin I.B."/>
            <person name="Scanlan D.J."/>
            <person name="Tandeau de Marsac N."/>
            <person name="Weissenbach J."/>
            <person name="Wincker P."/>
            <person name="Wolf Y.I."/>
            <person name="Hess W.R."/>
        </authorList>
    </citation>
    <scope>NUCLEOTIDE SEQUENCE [LARGE SCALE GENOMIC DNA]</scope>
    <source>
        <strain evidence="2">SARG / CCMP1375 / SS120</strain>
    </source>
</reference>
<proteinExistence type="predicted"/>
<dbReference type="EnsemblBacteria" id="AAQ00568">
    <property type="protein sequence ID" value="AAQ00568"/>
    <property type="gene ID" value="Pro_1524"/>
</dbReference>